<evidence type="ECO:0000256" key="4">
    <source>
        <dbReference type="ARBA" id="ARBA00022989"/>
    </source>
</evidence>
<feature type="transmembrane region" description="Helical" evidence="7">
    <location>
        <begin position="118"/>
        <end position="137"/>
    </location>
</feature>
<dbReference type="Proteomes" id="UP001265746">
    <property type="component" value="Unassembled WGS sequence"/>
</dbReference>
<feature type="transmembrane region" description="Helical" evidence="7">
    <location>
        <begin position="183"/>
        <end position="201"/>
    </location>
</feature>
<evidence type="ECO:0000313" key="9">
    <source>
        <dbReference type="Proteomes" id="UP001265746"/>
    </source>
</evidence>
<dbReference type="GO" id="GO:0038023">
    <property type="term" value="F:signaling receptor activity"/>
    <property type="evidence" value="ECO:0007669"/>
    <property type="project" value="TreeGrafter"/>
</dbReference>
<dbReference type="GO" id="GO:0006882">
    <property type="term" value="P:intracellular zinc ion homeostasis"/>
    <property type="evidence" value="ECO:0007669"/>
    <property type="project" value="TreeGrafter"/>
</dbReference>
<evidence type="ECO:0000256" key="3">
    <source>
        <dbReference type="ARBA" id="ARBA00022692"/>
    </source>
</evidence>
<evidence type="ECO:0000256" key="5">
    <source>
        <dbReference type="ARBA" id="ARBA00023136"/>
    </source>
</evidence>
<dbReference type="PANTHER" id="PTHR20855">
    <property type="entry name" value="ADIPOR/PROGESTIN RECEPTOR-RELATED"/>
    <property type="match status" value="1"/>
</dbReference>
<comment type="subcellular location">
    <subcellularLocation>
        <location evidence="1">Membrane</location>
        <topology evidence="1">Multi-pass membrane protein</topology>
    </subcellularLocation>
</comment>
<feature type="binding site" evidence="6">
    <location>
        <position position="138"/>
    </location>
    <ligand>
        <name>Zn(2+)</name>
        <dbReference type="ChEBI" id="CHEBI:29105"/>
    </ligand>
</feature>
<dbReference type="AlphaFoldDB" id="A0AAD9SDU2"/>
<name>A0AAD9SDU2_PHOAM</name>
<evidence type="ECO:0000313" key="8">
    <source>
        <dbReference type="EMBL" id="KAK2605611.1"/>
    </source>
</evidence>
<keyword evidence="9" id="KW-1185">Reference proteome</keyword>
<feature type="transmembrane region" description="Helical" evidence="7">
    <location>
        <begin position="157"/>
        <end position="176"/>
    </location>
</feature>
<sequence>MASHRRLILSSSVTFLRAELPITFHNTPTRAMTKPPKPKLIPFDELPEWYQDNPHIHHGYRPVSGSTRASIASWRHVHNEIINIHTHLVPCAAFLLGEWYVLQHLHARYGTVALADDLVFTAFLLAAAACLGLSAAYHTLINHSQAVEHMWLRLDLVGIVLLTVGDLVSGVYMVFWCEPLQRWIYWAMILSLGSLTVLVVVHPKFQGPRWRGFRVACFVGTGISGLAPLAHGLYLFGPPTMMRQSGMPYYLAEGGLLCFGVSVYATRLPGSVWPGKFDIYGSSHQIFHLLVVLATVTQLVGLLAAFDYNYHNRACPPIRVN</sequence>
<evidence type="ECO:0000256" key="1">
    <source>
        <dbReference type="ARBA" id="ARBA00004141"/>
    </source>
</evidence>
<feature type="binding site" evidence="6">
    <location>
        <position position="288"/>
    </location>
    <ligand>
        <name>Zn(2+)</name>
        <dbReference type="ChEBI" id="CHEBI:29105"/>
    </ligand>
</feature>
<dbReference type="GO" id="GO:0046872">
    <property type="term" value="F:metal ion binding"/>
    <property type="evidence" value="ECO:0007669"/>
    <property type="project" value="UniProtKB-KW"/>
</dbReference>
<evidence type="ECO:0000256" key="7">
    <source>
        <dbReference type="SAM" id="Phobius"/>
    </source>
</evidence>
<evidence type="ECO:0000256" key="2">
    <source>
        <dbReference type="ARBA" id="ARBA00007018"/>
    </source>
</evidence>
<keyword evidence="3 7" id="KW-0812">Transmembrane</keyword>
<feature type="binding site" evidence="6">
    <location>
        <position position="284"/>
    </location>
    <ligand>
        <name>Zn(2+)</name>
        <dbReference type="ChEBI" id="CHEBI:29105"/>
    </ligand>
</feature>
<keyword evidence="4 7" id="KW-1133">Transmembrane helix</keyword>
<comment type="similarity">
    <text evidence="2">Belongs to the ADIPOR family.</text>
</comment>
<comment type="caution">
    <text evidence="8">The sequence shown here is derived from an EMBL/GenBank/DDBJ whole genome shotgun (WGS) entry which is preliminary data.</text>
</comment>
<feature type="transmembrane region" description="Helical" evidence="7">
    <location>
        <begin position="286"/>
        <end position="306"/>
    </location>
</feature>
<feature type="transmembrane region" description="Helical" evidence="7">
    <location>
        <begin position="248"/>
        <end position="266"/>
    </location>
</feature>
<keyword evidence="5 7" id="KW-0472">Membrane</keyword>
<keyword evidence="6" id="KW-0479">Metal-binding</keyword>
<dbReference type="InterPro" id="IPR004254">
    <property type="entry name" value="AdipoR/HlyIII-related"/>
</dbReference>
<dbReference type="PANTHER" id="PTHR20855:SF52">
    <property type="entry name" value="ADIPONECTIN RECEPTOR PROTEIN"/>
    <property type="match status" value="1"/>
</dbReference>
<proteinExistence type="inferred from homology"/>
<dbReference type="EMBL" id="JAUJFL010000004">
    <property type="protein sequence ID" value="KAK2605611.1"/>
    <property type="molecule type" value="Genomic_DNA"/>
</dbReference>
<accession>A0AAD9SDU2</accession>
<organism evidence="8 9">
    <name type="scientific">Phomopsis amygdali</name>
    <name type="common">Fusicoccum amygdali</name>
    <dbReference type="NCBI Taxonomy" id="1214568"/>
    <lineage>
        <taxon>Eukaryota</taxon>
        <taxon>Fungi</taxon>
        <taxon>Dikarya</taxon>
        <taxon>Ascomycota</taxon>
        <taxon>Pezizomycotina</taxon>
        <taxon>Sordariomycetes</taxon>
        <taxon>Sordariomycetidae</taxon>
        <taxon>Diaporthales</taxon>
        <taxon>Diaporthaceae</taxon>
        <taxon>Diaporthe</taxon>
    </lineage>
</organism>
<dbReference type="Pfam" id="PF03006">
    <property type="entry name" value="HlyIII"/>
    <property type="match status" value="1"/>
</dbReference>
<gene>
    <name evidence="8" type="ORF">N8I77_008437</name>
</gene>
<dbReference type="GO" id="GO:0016020">
    <property type="term" value="C:membrane"/>
    <property type="evidence" value="ECO:0007669"/>
    <property type="project" value="UniProtKB-SubCell"/>
</dbReference>
<feature type="transmembrane region" description="Helical" evidence="7">
    <location>
        <begin position="213"/>
        <end position="236"/>
    </location>
</feature>
<evidence type="ECO:0000256" key="6">
    <source>
        <dbReference type="PIRSR" id="PIRSR604254-1"/>
    </source>
</evidence>
<protein>
    <submittedName>
        <fullName evidence="8">Uncharacterized protein</fullName>
    </submittedName>
</protein>
<reference evidence="8" key="1">
    <citation type="submission" date="2023-06" db="EMBL/GenBank/DDBJ databases">
        <authorList>
            <person name="Noh H."/>
        </authorList>
    </citation>
    <scope>NUCLEOTIDE SEQUENCE</scope>
    <source>
        <strain evidence="8">DUCC20226</strain>
    </source>
</reference>
<keyword evidence="6" id="KW-0862">Zinc</keyword>